<evidence type="ECO:0000313" key="2">
    <source>
        <dbReference type="Proteomes" id="UP000038204"/>
    </source>
</evidence>
<reference evidence="1 2" key="1">
    <citation type="submission" date="2015-03" db="EMBL/GenBank/DDBJ databases">
        <authorList>
            <person name="Murphy D."/>
        </authorList>
    </citation>
    <scope>NUCLEOTIDE SEQUENCE [LARGE SCALE GENOMIC DNA]</scope>
    <source>
        <strain evidence="1 2">Y233</strain>
    </source>
</reference>
<proteinExistence type="predicted"/>
<name>A0A0T9PSS4_9GAMM</name>
<accession>A0A0T9PSS4</accession>
<dbReference type="AlphaFoldDB" id="A0A0T9PSS4"/>
<gene>
    <name evidence="1" type="ORF">ERS008667_01573</name>
</gene>
<protein>
    <submittedName>
        <fullName evidence="1">Uncharacterized protein</fullName>
    </submittedName>
</protein>
<sequence>MKLRAEIRGGTKLAQKLHQIHERATAKRRVLVGLPEGTGIYEDGAPIVVIGAVQEFGSADGRIPERSFLRIPLRQNQDNIKKAFRALTAQVTRGEITAFQMLDQIGARAVGYCQEAIEAGIQPGNADATIAAKGSATPLINHGMLKGVITHIVED</sequence>
<dbReference type="EMBL" id="CQBK01000009">
    <property type="protein sequence ID" value="CNH80482.1"/>
    <property type="molecule type" value="Genomic_DNA"/>
</dbReference>
<evidence type="ECO:0000313" key="1">
    <source>
        <dbReference type="EMBL" id="CNH80482.1"/>
    </source>
</evidence>
<dbReference type="RefSeq" id="WP_049598933.1">
    <property type="nucleotide sequence ID" value="NZ_CHJS01000039.1"/>
</dbReference>
<organism evidence="1 2">
    <name type="scientific">Yersinia similis</name>
    <dbReference type="NCBI Taxonomy" id="367190"/>
    <lineage>
        <taxon>Bacteria</taxon>
        <taxon>Pseudomonadati</taxon>
        <taxon>Pseudomonadota</taxon>
        <taxon>Gammaproteobacteria</taxon>
        <taxon>Enterobacterales</taxon>
        <taxon>Yersiniaceae</taxon>
        <taxon>Yersinia</taxon>
    </lineage>
</organism>
<dbReference type="Proteomes" id="UP000038204">
    <property type="component" value="Unassembled WGS sequence"/>
</dbReference>